<dbReference type="RefSeq" id="WP_093115535.1">
    <property type="nucleotide sequence ID" value="NZ_FNWJ01000001.1"/>
</dbReference>
<proteinExistence type="predicted"/>
<evidence type="ECO:0000313" key="3">
    <source>
        <dbReference type="Proteomes" id="UP000222056"/>
    </source>
</evidence>
<keyword evidence="1" id="KW-0732">Signal</keyword>
<feature type="signal peptide" evidence="1">
    <location>
        <begin position="1"/>
        <end position="32"/>
    </location>
</feature>
<feature type="chain" id="PRO_5013695802" evidence="1">
    <location>
        <begin position="33"/>
        <end position="318"/>
    </location>
</feature>
<protein>
    <submittedName>
        <fullName evidence="2">Uncharacterized protein</fullName>
    </submittedName>
</protein>
<sequence length="318" mass="32565">MGSVIGRLAAHARSNVVAYLALFLALTSGAVAATRITGKQIVDNSITSADIRNGTIRGRDVARNTLTGREIAESKLGRVPDAGRLAGRTLAQVRSGIDAATLGGQTLAQVRSGIDAATLGGQTLAQVRSGIDAATLGGQTLAQVRSGIDAATLGGLGAGDFARQRSAFKSDEVTFGGTAFVAKDGPSVTIDVPASGLVAVFASAELRPSATSFNNFAAIGLFIDGNLAPPPLPDCGGGGGGLMRTQFNNSNTYELFFTGPLSGNADCAGTTDQFQARPVILRVSPGQHTFELRYVTGNTNVNFTTSARNRLLVVTPLG</sequence>
<accession>A0A1H6FKS2</accession>
<keyword evidence="3" id="KW-1185">Reference proteome</keyword>
<organism evidence="2 3">
    <name type="scientific">Thermoleophilum album</name>
    <dbReference type="NCBI Taxonomy" id="29539"/>
    <lineage>
        <taxon>Bacteria</taxon>
        <taxon>Bacillati</taxon>
        <taxon>Actinomycetota</taxon>
        <taxon>Thermoleophilia</taxon>
        <taxon>Thermoleophilales</taxon>
        <taxon>Thermoleophilaceae</taxon>
        <taxon>Thermoleophilum</taxon>
    </lineage>
</organism>
<evidence type="ECO:0000313" key="2">
    <source>
        <dbReference type="EMBL" id="SEH10425.1"/>
    </source>
</evidence>
<dbReference type="Proteomes" id="UP000222056">
    <property type="component" value="Unassembled WGS sequence"/>
</dbReference>
<dbReference type="AlphaFoldDB" id="A0A1H6FKS2"/>
<evidence type="ECO:0000256" key="1">
    <source>
        <dbReference type="SAM" id="SignalP"/>
    </source>
</evidence>
<name>A0A1H6FKS2_THEAL</name>
<gene>
    <name evidence="2" type="ORF">SAMN02745716_0276</name>
</gene>
<reference evidence="3" key="1">
    <citation type="submission" date="2016-10" db="EMBL/GenBank/DDBJ databases">
        <authorList>
            <person name="Varghese N."/>
            <person name="Submissions S."/>
        </authorList>
    </citation>
    <scope>NUCLEOTIDE SEQUENCE [LARGE SCALE GENOMIC DNA]</scope>
    <source>
        <strain evidence="3">ATCC 35263</strain>
    </source>
</reference>
<dbReference type="EMBL" id="FNWJ01000001">
    <property type="protein sequence ID" value="SEH10425.1"/>
    <property type="molecule type" value="Genomic_DNA"/>
</dbReference>